<dbReference type="SUPFAM" id="SSF48019">
    <property type="entry name" value="post-AAA+ oligomerization domain-like"/>
    <property type="match status" value="1"/>
</dbReference>
<dbReference type="Gene3D" id="1.10.3710.10">
    <property type="entry name" value="DNA polymerase III clamp loader subunits, C-terminal domain"/>
    <property type="match status" value="1"/>
</dbReference>
<keyword evidence="9" id="KW-1185">Reference proteome</keyword>
<dbReference type="GO" id="GO:0003677">
    <property type="term" value="F:DNA binding"/>
    <property type="evidence" value="ECO:0007669"/>
    <property type="project" value="InterPro"/>
</dbReference>
<dbReference type="Gene3D" id="1.10.8.60">
    <property type="match status" value="1"/>
</dbReference>
<dbReference type="InterPro" id="IPR021886">
    <property type="entry name" value="MgsA_C"/>
</dbReference>
<evidence type="ECO:0000256" key="3">
    <source>
        <dbReference type="ARBA" id="ARBA00020776"/>
    </source>
</evidence>
<keyword evidence="5" id="KW-0547">Nucleotide-binding</keyword>
<dbReference type="GO" id="GO:0008047">
    <property type="term" value="F:enzyme activator activity"/>
    <property type="evidence" value="ECO:0007669"/>
    <property type="project" value="TreeGrafter"/>
</dbReference>
<dbReference type="FunFam" id="1.10.3710.10:FF:000004">
    <property type="entry name" value="Putative ATPase, AAA family"/>
    <property type="match status" value="1"/>
</dbReference>
<dbReference type="SUPFAM" id="SSF52540">
    <property type="entry name" value="P-loop containing nucleoside triphosphate hydrolases"/>
    <property type="match status" value="1"/>
</dbReference>
<evidence type="ECO:0000259" key="7">
    <source>
        <dbReference type="SMART" id="SM00382"/>
    </source>
</evidence>
<protein>
    <recommendedName>
        <fullName evidence="3">Replication-associated recombination protein A</fullName>
    </recommendedName>
</protein>
<evidence type="ECO:0000256" key="1">
    <source>
        <dbReference type="ARBA" id="ARBA00002393"/>
    </source>
</evidence>
<dbReference type="InterPro" id="IPR032423">
    <property type="entry name" value="AAA_assoc_2"/>
</dbReference>
<dbReference type="CDD" id="cd00009">
    <property type="entry name" value="AAA"/>
    <property type="match status" value="1"/>
</dbReference>
<keyword evidence="4" id="KW-0235">DNA replication</keyword>
<comment type="similarity">
    <text evidence="2">Belongs to the AAA ATPase family. RarA/MGS1/WRNIP1 subfamily.</text>
</comment>
<sequence length="425" mass="47407">MEAPLAERVRPKRLEDYISQEHLVGPKGSLTLQIEKGIIPSLIFWGPPGTGKTTLAEIIAEESRRPFYILSAINSGVKDIRDVIDKAKQSGGLFTAKNPILFIDEIHRFSKSQQDSLLAAVEKGWITLIGATTENPSFEVIPALLSRCQVYVLNAFSRSDLEKLLRRAMEQDAYLKTKKIVLKETEALLRLSGGDGRKLLNVFELVVNASPEGKITITNNEVLRLAQQNTVLYDKTGEQHYDIISAFIKSIRGSDPNGAVYWLARMIEGGEDVKFIARRLLILASEDIGNANPTALIMANNTFQAVTTIGYPESRIILSQCAVYLATSPKSNASYMAIGKAQQTVKQTGDLPVPLHLRNAPTKLMKELGYGDDYKYSHDYANNFAEQEFLPDAIANTAFYEPGNNARENATRDFLRNRWKNKYGY</sequence>
<name>A0A2S0RAX4_9FLAO</name>
<feature type="domain" description="AAA+ ATPase" evidence="7">
    <location>
        <begin position="38"/>
        <end position="156"/>
    </location>
</feature>
<dbReference type="FunFam" id="1.20.272.10:FF:000001">
    <property type="entry name" value="Putative AAA family ATPase"/>
    <property type="match status" value="1"/>
</dbReference>
<dbReference type="Pfam" id="PF16193">
    <property type="entry name" value="AAA_assoc_2"/>
    <property type="match status" value="1"/>
</dbReference>
<dbReference type="Proteomes" id="UP000244193">
    <property type="component" value="Chromosome"/>
</dbReference>
<dbReference type="InterPro" id="IPR051314">
    <property type="entry name" value="AAA_ATPase_RarA/MGS1/WRNIP1"/>
</dbReference>
<evidence type="ECO:0000256" key="2">
    <source>
        <dbReference type="ARBA" id="ARBA00008959"/>
    </source>
</evidence>
<dbReference type="InterPro" id="IPR003593">
    <property type="entry name" value="AAA+_ATPase"/>
</dbReference>
<gene>
    <name evidence="8" type="ORF">HYN48_00680</name>
</gene>
<dbReference type="PANTHER" id="PTHR13779:SF7">
    <property type="entry name" value="ATPASE WRNIP1"/>
    <property type="match status" value="1"/>
</dbReference>
<accession>A0A2S0RAX4</accession>
<evidence type="ECO:0000313" key="8">
    <source>
        <dbReference type="EMBL" id="AWA28719.1"/>
    </source>
</evidence>
<dbReference type="EMBL" id="CP028811">
    <property type="protein sequence ID" value="AWA28719.1"/>
    <property type="molecule type" value="Genomic_DNA"/>
</dbReference>
<dbReference type="GO" id="GO:0005524">
    <property type="term" value="F:ATP binding"/>
    <property type="evidence" value="ECO:0007669"/>
    <property type="project" value="UniProtKB-KW"/>
</dbReference>
<dbReference type="Pfam" id="PF12002">
    <property type="entry name" value="MgsA_C"/>
    <property type="match status" value="1"/>
</dbReference>
<dbReference type="InterPro" id="IPR003959">
    <property type="entry name" value="ATPase_AAA_core"/>
</dbReference>
<dbReference type="PANTHER" id="PTHR13779">
    <property type="entry name" value="WERNER HELICASE-INTERACTING PROTEIN 1 FAMILY MEMBER"/>
    <property type="match status" value="1"/>
</dbReference>
<dbReference type="RefSeq" id="WP_108369306.1">
    <property type="nucleotide sequence ID" value="NZ_CP028811.1"/>
</dbReference>
<dbReference type="GO" id="GO:0006261">
    <property type="term" value="P:DNA-templated DNA replication"/>
    <property type="evidence" value="ECO:0007669"/>
    <property type="project" value="TreeGrafter"/>
</dbReference>
<dbReference type="OrthoDB" id="9778364at2"/>
<dbReference type="FunFam" id="3.40.50.300:FF:000137">
    <property type="entry name" value="Replication-associated recombination protein A"/>
    <property type="match status" value="1"/>
</dbReference>
<evidence type="ECO:0000256" key="5">
    <source>
        <dbReference type="ARBA" id="ARBA00022741"/>
    </source>
</evidence>
<dbReference type="GO" id="GO:0000731">
    <property type="term" value="P:DNA synthesis involved in DNA repair"/>
    <property type="evidence" value="ECO:0007669"/>
    <property type="project" value="TreeGrafter"/>
</dbReference>
<comment type="function">
    <text evidence="1">DNA-dependent ATPase that plays important roles in cellular responses to stalled DNA replication processes.</text>
</comment>
<dbReference type="Pfam" id="PF00004">
    <property type="entry name" value="AAA"/>
    <property type="match status" value="1"/>
</dbReference>
<dbReference type="InterPro" id="IPR008921">
    <property type="entry name" value="DNA_pol3_clamp-load_cplx_C"/>
</dbReference>
<evidence type="ECO:0000256" key="4">
    <source>
        <dbReference type="ARBA" id="ARBA00022705"/>
    </source>
</evidence>
<proteinExistence type="inferred from homology"/>
<dbReference type="KEGG" id="fmg:HYN48_00680"/>
<reference evidence="8 9" key="1">
    <citation type="submission" date="2018-04" db="EMBL/GenBank/DDBJ databases">
        <title>Genome sequencing of Flavobacterium sp. HYN0048.</title>
        <authorList>
            <person name="Yi H."/>
            <person name="Baek C."/>
        </authorList>
    </citation>
    <scope>NUCLEOTIDE SEQUENCE [LARGE SCALE GENOMIC DNA]</scope>
    <source>
        <strain evidence="8 9">HYN0048</strain>
    </source>
</reference>
<keyword evidence="6" id="KW-0067">ATP-binding</keyword>
<dbReference type="Gene3D" id="1.20.272.10">
    <property type="match status" value="1"/>
</dbReference>
<dbReference type="InterPro" id="IPR027417">
    <property type="entry name" value="P-loop_NTPase"/>
</dbReference>
<dbReference type="GO" id="GO:0016887">
    <property type="term" value="F:ATP hydrolysis activity"/>
    <property type="evidence" value="ECO:0007669"/>
    <property type="project" value="InterPro"/>
</dbReference>
<organism evidence="8 9">
    <name type="scientific">Flavobacterium magnum</name>
    <dbReference type="NCBI Taxonomy" id="2162713"/>
    <lineage>
        <taxon>Bacteria</taxon>
        <taxon>Pseudomonadati</taxon>
        <taxon>Bacteroidota</taxon>
        <taxon>Flavobacteriia</taxon>
        <taxon>Flavobacteriales</taxon>
        <taxon>Flavobacteriaceae</taxon>
        <taxon>Flavobacterium</taxon>
    </lineage>
</organism>
<dbReference type="CDD" id="cd18139">
    <property type="entry name" value="HLD_clamp_RarA"/>
    <property type="match status" value="1"/>
</dbReference>
<dbReference type="GO" id="GO:0017116">
    <property type="term" value="F:single-stranded DNA helicase activity"/>
    <property type="evidence" value="ECO:0007669"/>
    <property type="project" value="TreeGrafter"/>
</dbReference>
<evidence type="ECO:0000256" key="6">
    <source>
        <dbReference type="ARBA" id="ARBA00022840"/>
    </source>
</evidence>
<evidence type="ECO:0000313" key="9">
    <source>
        <dbReference type="Proteomes" id="UP000244193"/>
    </source>
</evidence>
<dbReference type="AlphaFoldDB" id="A0A2S0RAX4"/>
<dbReference type="Gene3D" id="3.40.50.300">
    <property type="entry name" value="P-loop containing nucleotide triphosphate hydrolases"/>
    <property type="match status" value="1"/>
</dbReference>
<dbReference type="SMART" id="SM00382">
    <property type="entry name" value="AAA"/>
    <property type="match status" value="1"/>
</dbReference>